<comment type="caution">
    <text evidence="2">The sequence shown here is derived from an EMBL/GenBank/DDBJ whole genome shotgun (WGS) entry which is preliminary data.</text>
</comment>
<name>S9V6B9_9TRYP</name>
<accession>S9V6B9</accession>
<keyword evidence="3" id="KW-1185">Reference proteome</keyword>
<feature type="compositionally biased region" description="Polar residues" evidence="1">
    <location>
        <begin position="83"/>
        <end position="104"/>
    </location>
</feature>
<dbReference type="Proteomes" id="UP000015354">
    <property type="component" value="Unassembled WGS sequence"/>
</dbReference>
<protein>
    <submittedName>
        <fullName evidence="2">Uncharacterized protein</fullName>
    </submittedName>
</protein>
<gene>
    <name evidence="2" type="ORF">STCU_09956</name>
</gene>
<evidence type="ECO:0000313" key="2">
    <source>
        <dbReference type="EMBL" id="EPY18465.1"/>
    </source>
</evidence>
<proteinExistence type="predicted"/>
<feature type="region of interest" description="Disordered" evidence="1">
    <location>
        <begin position="80"/>
        <end position="155"/>
    </location>
</feature>
<dbReference type="EMBL" id="ATMH01009913">
    <property type="protein sequence ID" value="EPY18465.1"/>
    <property type="molecule type" value="Genomic_DNA"/>
</dbReference>
<sequence length="379" mass="41447">MSAGGPNLPQREGTTGMRVVSTIHGICCNCGSPLDDTRCHRCTDGSIDTFRPSDSIREGYVQQRSNDPKRMMEWRPYHIHNDAGSTTHHNGNRTNDGTLASNADHTQRRVSHTMNSSFSRRRDRSSRDDNVVKAADSNNNSSEKGTTESCSGRNGNDAGVLDGFSKWSHMHSSLAGEASYSGGPSFAPGNASATLNRTVVGHMSSFLIAQHPYAEVTQFPPGNIIATRNSASAVRAPRSQLRRTPSQSLTEEQQWNTITSEEVRPPSLAKKKSDLEAVVDTIVDGVKNLGRRVSRSLSSLFSFETEKHSFYDSTHGDRATAEARYAPLYGPGTNCNNVYLRRQPIGNNGLYTFNTDTPFDVLPQSALYGNNPAINNTSF</sequence>
<dbReference type="AlphaFoldDB" id="S9V6B9"/>
<feature type="compositionally biased region" description="Polar residues" evidence="1">
    <location>
        <begin position="136"/>
        <end position="154"/>
    </location>
</feature>
<evidence type="ECO:0000313" key="3">
    <source>
        <dbReference type="Proteomes" id="UP000015354"/>
    </source>
</evidence>
<reference evidence="2 3" key="1">
    <citation type="journal article" date="2013" name="PLoS ONE">
        <title>Predicting the Proteins of Angomonas deanei, Strigomonas culicis and Their Respective Endosymbionts Reveals New Aspects of the Trypanosomatidae Family.</title>
        <authorList>
            <person name="Motta M.C."/>
            <person name="Martins A.C."/>
            <person name="de Souza S.S."/>
            <person name="Catta-Preta C.M."/>
            <person name="Silva R."/>
            <person name="Klein C.C."/>
            <person name="de Almeida L.G."/>
            <person name="de Lima Cunha O."/>
            <person name="Ciapina L.P."/>
            <person name="Brocchi M."/>
            <person name="Colabardini A.C."/>
            <person name="de Araujo Lima B."/>
            <person name="Machado C.R."/>
            <person name="de Almeida Soares C.M."/>
            <person name="Probst C.M."/>
            <person name="de Menezes C.B."/>
            <person name="Thompson C.E."/>
            <person name="Bartholomeu D.C."/>
            <person name="Gradia D.F."/>
            <person name="Pavoni D.P."/>
            <person name="Grisard E.C."/>
            <person name="Fantinatti-Garboggini F."/>
            <person name="Marchini F.K."/>
            <person name="Rodrigues-Luiz G.F."/>
            <person name="Wagner G."/>
            <person name="Goldman G.H."/>
            <person name="Fietto J.L."/>
            <person name="Elias M.C."/>
            <person name="Goldman M.H."/>
            <person name="Sagot M.F."/>
            <person name="Pereira M."/>
            <person name="Stoco P.H."/>
            <person name="de Mendonca-Neto R.P."/>
            <person name="Teixeira S.M."/>
            <person name="Maciel T.E."/>
            <person name="de Oliveira Mendes T.A."/>
            <person name="Urmenyi T.P."/>
            <person name="de Souza W."/>
            <person name="Schenkman S."/>
            <person name="de Vasconcelos A.T."/>
        </authorList>
    </citation>
    <scope>NUCLEOTIDE SEQUENCE [LARGE SCALE GENOMIC DNA]</scope>
</reference>
<evidence type="ECO:0000256" key="1">
    <source>
        <dbReference type="SAM" id="MobiDB-lite"/>
    </source>
</evidence>
<organism evidence="2 3">
    <name type="scientific">Strigomonas culicis</name>
    <dbReference type="NCBI Taxonomy" id="28005"/>
    <lineage>
        <taxon>Eukaryota</taxon>
        <taxon>Discoba</taxon>
        <taxon>Euglenozoa</taxon>
        <taxon>Kinetoplastea</taxon>
        <taxon>Metakinetoplastina</taxon>
        <taxon>Trypanosomatida</taxon>
        <taxon>Trypanosomatidae</taxon>
        <taxon>Strigomonadinae</taxon>
        <taxon>Strigomonas</taxon>
    </lineage>
</organism>